<dbReference type="PANTHER" id="PTHR37845:SF1">
    <property type="entry name" value="SEQUENCE ORPHAN"/>
    <property type="match status" value="1"/>
</dbReference>
<evidence type="ECO:0000256" key="1">
    <source>
        <dbReference type="SAM" id="MobiDB-lite"/>
    </source>
</evidence>
<gene>
    <name evidence="2" type="ORF">RAG0_00203</name>
</gene>
<sequence>MTRQLSGLESPAPNLDMDSSRKSTNPIAKAAEAPLHEPRVWNTKNLGLRLATDLVCGTGAASMVAPLITVIDKGIMQNASGQASLKTSLKDSFKTFLLRPQNLIFSKPFALICMLYGGTYVTANTLDTLTSTAQNKPASHVTSGTAKFAASSTANVGLCLIKDSVFAKMFGSGGPPRPVPLPSYALFAFRDCLTIFASFNIPPLLDPIISRNMNKELEKSISGHTIAQFVAPAGIQIISTPMHLLGLDLYNRGGKISWGDRWQIVKKNWAVSAAARMCRIVPAFGVGGVVNRKLRKNIMEKLE</sequence>
<dbReference type="OrthoDB" id="275936at2759"/>
<reference evidence="3" key="1">
    <citation type="submission" date="2016-03" db="EMBL/GenBank/DDBJ databases">
        <authorList>
            <person name="Guldener U."/>
        </authorList>
    </citation>
    <scope>NUCLEOTIDE SEQUENCE [LARGE SCALE GENOMIC DNA]</scope>
    <source>
        <strain evidence="3">04CH-RAC-A.6.1</strain>
    </source>
</reference>
<proteinExistence type="predicted"/>
<feature type="region of interest" description="Disordered" evidence="1">
    <location>
        <begin position="1"/>
        <end position="23"/>
    </location>
</feature>
<evidence type="ECO:0000313" key="2">
    <source>
        <dbReference type="EMBL" id="CZS88456.1"/>
    </source>
</evidence>
<dbReference type="AlphaFoldDB" id="A0A1E1JRF8"/>
<keyword evidence="3" id="KW-1185">Reference proteome</keyword>
<dbReference type="GO" id="GO:0005739">
    <property type="term" value="C:mitochondrion"/>
    <property type="evidence" value="ECO:0007669"/>
    <property type="project" value="TreeGrafter"/>
</dbReference>
<name>A0A1E1JRF8_9HELO</name>
<evidence type="ECO:0000313" key="3">
    <source>
        <dbReference type="Proteomes" id="UP000178912"/>
    </source>
</evidence>
<dbReference type="Proteomes" id="UP000178912">
    <property type="component" value="Unassembled WGS sequence"/>
</dbReference>
<dbReference type="EMBL" id="FJUX01000001">
    <property type="protein sequence ID" value="CZS88456.1"/>
    <property type="molecule type" value="Genomic_DNA"/>
</dbReference>
<dbReference type="InterPro" id="IPR038781">
    <property type="entry name" value="C365.16-ike"/>
</dbReference>
<dbReference type="PANTHER" id="PTHR37845">
    <property type="entry name" value="SEQUENCE ORPHAN"/>
    <property type="match status" value="1"/>
</dbReference>
<accession>A0A1E1JRF8</accession>
<evidence type="ECO:0008006" key="4">
    <source>
        <dbReference type="Google" id="ProtNLM"/>
    </source>
</evidence>
<protein>
    <recommendedName>
        <fullName evidence="4">Sequence orphan</fullName>
    </recommendedName>
</protein>
<organism evidence="2 3">
    <name type="scientific">Rhynchosporium agropyri</name>
    <dbReference type="NCBI Taxonomy" id="914238"/>
    <lineage>
        <taxon>Eukaryota</taxon>
        <taxon>Fungi</taxon>
        <taxon>Dikarya</taxon>
        <taxon>Ascomycota</taxon>
        <taxon>Pezizomycotina</taxon>
        <taxon>Leotiomycetes</taxon>
        <taxon>Helotiales</taxon>
        <taxon>Ploettnerulaceae</taxon>
        <taxon>Rhynchosporium</taxon>
    </lineage>
</organism>